<evidence type="ECO:0000313" key="4">
    <source>
        <dbReference type="Proteomes" id="UP001139887"/>
    </source>
</evidence>
<comment type="caution">
    <text evidence="3">The sequence shown here is derived from an EMBL/GenBank/DDBJ whole genome shotgun (WGS) entry which is preliminary data.</text>
</comment>
<feature type="region of interest" description="Disordered" evidence="1">
    <location>
        <begin position="87"/>
        <end position="132"/>
    </location>
</feature>
<gene>
    <name evidence="3" type="ORF">IWW36_002069</name>
</gene>
<evidence type="ECO:0000313" key="3">
    <source>
        <dbReference type="EMBL" id="KAJ2850219.1"/>
    </source>
</evidence>
<reference evidence="3" key="1">
    <citation type="submission" date="2022-07" db="EMBL/GenBank/DDBJ databases">
        <title>Phylogenomic reconstructions and comparative analyses of Kickxellomycotina fungi.</title>
        <authorList>
            <person name="Reynolds N.K."/>
            <person name="Stajich J.E."/>
            <person name="Barry K."/>
            <person name="Grigoriev I.V."/>
            <person name="Crous P."/>
            <person name="Smith M.E."/>
        </authorList>
    </citation>
    <scope>NUCLEOTIDE SEQUENCE</scope>
    <source>
        <strain evidence="3">NRRL 1566</strain>
    </source>
</reference>
<dbReference type="OrthoDB" id="5542613at2759"/>
<dbReference type="EMBL" id="JANBUW010000040">
    <property type="protein sequence ID" value="KAJ2850219.1"/>
    <property type="molecule type" value="Genomic_DNA"/>
</dbReference>
<dbReference type="AlphaFoldDB" id="A0A9W8LZT6"/>
<protein>
    <submittedName>
        <fullName evidence="3">Uncharacterized protein</fullName>
    </submittedName>
</protein>
<evidence type="ECO:0000256" key="2">
    <source>
        <dbReference type="SAM" id="Phobius"/>
    </source>
</evidence>
<name>A0A9W8LZT6_9FUNG</name>
<sequence length="132" mass="14579">MYTPAMSEIETLNEWTAPAPPPTPGIPVERHPYNDDWGTTFIAILVMSLIVFVALGVLVRNSFRLVPTGVMALHTLVSRDNAASYHQLQNEEEDEEALELRRSSSHSSLTHSEVNGGAEDARVIHIDSSAQR</sequence>
<dbReference type="Proteomes" id="UP001139887">
    <property type="component" value="Unassembled WGS sequence"/>
</dbReference>
<keyword evidence="2" id="KW-0472">Membrane</keyword>
<organism evidence="3 4">
    <name type="scientific">Coemansia brasiliensis</name>
    <dbReference type="NCBI Taxonomy" id="2650707"/>
    <lineage>
        <taxon>Eukaryota</taxon>
        <taxon>Fungi</taxon>
        <taxon>Fungi incertae sedis</taxon>
        <taxon>Zoopagomycota</taxon>
        <taxon>Kickxellomycotina</taxon>
        <taxon>Kickxellomycetes</taxon>
        <taxon>Kickxellales</taxon>
        <taxon>Kickxellaceae</taxon>
        <taxon>Coemansia</taxon>
    </lineage>
</organism>
<keyword evidence="2" id="KW-0812">Transmembrane</keyword>
<evidence type="ECO:0000256" key="1">
    <source>
        <dbReference type="SAM" id="MobiDB-lite"/>
    </source>
</evidence>
<keyword evidence="4" id="KW-1185">Reference proteome</keyword>
<proteinExistence type="predicted"/>
<keyword evidence="2" id="KW-1133">Transmembrane helix</keyword>
<accession>A0A9W8LZT6</accession>
<feature type="transmembrane region" description="Helical" evidence="2">
    <location>
        <begin position="37"/>
        <end position="59"/>
    </location>
</feature>